<evidence type="ECO:0000256" key="6">
    <source>
        <dbReference type="SAM" id="Phobius"/>
    </source>
</evidence>
<evidence type="ECO:0000256" key="1">
    <source>
        <dbReference type="ARBA" id="ARBA00004141"/>
    </source>
</evidence>
<keyword evidence="3 6" id="KW-0812">Transmembrane</keyword>
<evidence type="ECO:0000313" key="7">
    <source>
        <dbReference type="EMBL" id="ATA91283.1"/>
    </source>
</evidence>
<organism evidence="7 8">
    <name type="scientific">Capnocytophaga canimorsus</name>
    <dbReference type="NCBI Taxonomy" id="28188"/>
    <lineage>
        <taxon>Bacteria</taxon>
        <taxon>Pseudomonadati</taxon>
        <taxon>Bacteroidota</taxon>
        <taxon>Flavobacteriia</taxon>
        <taxon>Flavobacteriales</taxon>
        <taxon>Flavobacteriaceae</taxon>
        <taxon>Capnocytophaga</taxon>
    </lineage>
</organism>
<dbReference type="GO" id="GO:0005886">
    <property type="term" value="C:plasma membrane"/>
    <property type="evidence" value="ECO:0007669"/>
    <property type="project" value="TreeGrafter"/>
</dbReference>
<evidence type="ECO:0000256" key="2">
    <source>
        <dbReference type="ARBA" id="ARBA00009694"/>
    </source>
</evidence>
<feature type="transmembrane region" description="Helical" evidence="6">
    <location>
        <begin position="104"/>
        <end position="127"/>
    </location>
</feature>
<reference evidence="8" key="1">
    <citation type="submission" date="2017-06" db="EMBL/GenBank/DDBJ databases">
        <title>Capnocytophaga spp. assemblies.</title>
        <authorList>
            <person name="Gulvik C.A."/>
        </authorList>
    </citation>
    <scope>NUCLEOTIDE SEQUENCE [LARGE SCALE GENOMIC DNA]</scope>
    <source>
        <strain evidence="8">H5594</strain>
    </source>
</reference>
<comment type="subcellular location">
    <subcellularLocation>
        <location evidence="1">Membrane</location>
        <topology evidence="1">Multi-pass membrane protein</topology>
    </subcellularLocation>
</comment>
<dbReference type="AlphaFoldDB" id="A0A250G1V8"/>
<gene>
    <name evidence="7" type="ORF">CGC56_03340</name>
</gene>
<accession>A0A250G1V8</accession>
<keyword evidence="5 6" id="KW-0472">Membrane</keyword>
<comment type="similarity">
    <text evidence="2">Belongs to the UPF0382 family.</text>
</comment>
<dbReference type="EMBL" id="CP022388">
    <property type="protein sequence ID" value="ATA91283.1"/>
    <property type="molecule type" value="Genomic_DNA"/>
</dbReference>
<feature type="transmembrane region" description="Helical" evidence="6">
    <location>
        <begin position="71"/>
        <end position="92"/>
    </location>
</feature>
<evidence type="ECO:0000313" key="8">
    <source>
        <dbReference type="Proteomes" id="UP000243136"/>
    </source>
</evidence>
<keyword evidence="4 6" id="KW-1133">Transmembrane helix</keyword>
<sequence length="131" mass="14399">MNKKTLLVASVFGALAVMLGAWSAHGLKALVNAEAVASFEAGVRYQMYHALFLLGVGVIPVQYLSQKAQKIILYLTFFGVLFFSGSIYFLATNDLTSFFDFRKIALITPLGGLLLIGAWVVLFFSILKQKK</sequence>
<dbReference type="Proteomes" id="UP000243136">
    <property type="component" value="Chromosome"/>
</dbReference>
<dbReference type="PANTHER" id="PTHR43461">
    <property type="entry name" value="TRANSMEMBRANE PROTEIN 256"/>
    <property type="match status" value="1"/>
</dbReference>
<evidence type="ECO:0000256" key="4">
    <source>
        <dbReference type="ARBA" id="ARBA00022989"/>
    </source>
</evidence>
<evidence type="ECO:0000256" key="3">
    <source>
        <dbReference type="ARBA" id="ARBA00022692"/>
    </source>
</evidence>
<proteinExistence type="inferred from homology"/>
<protein>
    <recommendedName>
        <fullName evidence="9">DUF423 domain-containing protein</fullName>
    </recommendedName>
</protein>
<dbReference type="RefSeq" id="WP_095916842.1">
    <property type="nucleotide sequence ID" value="NZ_CP022388.1"/>
</dbReference>
<feature type="transmembrane region" description="Helical" evidence="6">
    <location>
        <begin position="45"/>
        <end position="64"/>
    </location>
</feature>
<dbReference type="PANTHER" id="PTHR43461:SF1">
    <property type="entry name" value="TRANSMEMBRANE PROTEIN 256"/>
    <property type="match status" value="1"/>
</dbReference>
<evidence type="ECO:0008006" key="9">
    <source>
        <dbReference type="Google" id="ProtNLM"/>
    </source>
</evidence>
<evidence type="ECO:0000256" key="5">
    <source>
        <dbReference type="ARBA" id="ARBA00023136"/>
    </source>
</evidence>
<name>A0A250G1V8_9FLAO</name>
<dbReference type="Pfam" id="PF04241">
    <property type="entry name" value="DUF423"/>
    <property type="match status" value="1"/>
</dbReference>
<dbReference type="InterPro" id="IPR006696">
    <property type="entry name" value="DUF423"/>
</dbReference>